<dbReference type="GO" id="GO:0004856">
    <property type="term" value="F:D-xylulokinase activity"/>
    <property type="evidence" value="ECO:0007669"/>
    <property type="project" value="TreeGrafter"/>
</dbReference>
<protein>
    <recommendedName>
        <fullName evidence="5">Carbohydrate kinase FGGY C-terminal domain-containing protein</fullName>
    </recommendedName>
</protein>
<evidence type="ECO:0000256" key="1">
    <source>
        <dbReference type="ARBA" id="ARBA00009156"/>
    </source>
</evidence>
<evidence type="ECO:0000313" key="7">
    <source>
        <dbReference type="Proteomes" id="UP000502823"/>
    </source>
</evidence>
<dbReference type="AlphaFoldDB" id="A0A6L2PHB1"/>
<evidence type="ECO:0000256" key="4">
    <source>
        <dbReference type="SAM" id="MobiDB-lite"/>
    </source>
</evidence>
<dbReference type="SUPFAM" id="SSF53067">
    <property type="entry name" value="Actin-like ATPase domain"/>
    <property type="match status" value="1"/>
</dbReference>
<gene>
    <name evidence="6" type="ORF">Cfor_01864</name>
</gene>
<comment type="caution">
    <text evidence="6">The sequence shown here is derived from an EMBL/GenBank/DDBJ whole genome shotgun (WGS) entry which is preliminary data.</text>
</comment>
<feature type="region of interest" description="Disordered" evidence="4">
    <location>
        <begin position="369"/>
        <end position="399"/>
    </location>
</feature>
<evidence type="ECO:0000256" key="2">
    <source>
        <dbReference type="ARBA" id="ARBA00022679"/>
    </source>
</evidence>
<dbReference type="FunFam" id="3.30.420.40:FF:000096">
    <property type="entry name" value="xylulose kinase"/>
    <property type="match status" value="1"/>
</dbReference>
<dbReference type="GO" id="GO:0005997">
    <property type="term" value="P:xylulose metabolic process"/>
    <property type="evidence" value="ECO:0007669"/>
    <property type="project" value="TreeGrafter"/>
</dbReference>
<dbReference type="OrthoDB" id="1728974at2759"/>
<dbReference type="Gene3D" id="3.30.420.40">
    <property type="match status" value="2"/>
</dbReference>
<dbReference type="Proteomes" id="UP000502823">
    <property type="component" value="Unassembled WGS sequence"/>
</dbReference>
<evidence type="ECO:0000313" key="6">
    <source>
        <dbReference type="EMBL" id="GFG31953.1"/>
    </source>
</evidence>
<evidence type="ECO:0000256" key="3">
    <source>
        <dbReference type="ARBA" id="ARBA00022777"/>
    </source>
</evidence>
<dbReference type="Pfam" id="PF02782">
    <property type="entry name" value="FGGY_C"/>
    <property type="match status" value="1"/>
</dbReference>
<dbReference type="EMBL" id="BLKM01000343">
    <property type="protein sequence ID" value="GFG31953.1"/>
    <property type="molecule type" value="Genomic_DNA"/>
</dbReference>
<dbReference type="InterPro" id="IPR043129">
    <property type="entry name" value="ATPase_NBD"/>
</dbReference>
<keyword evidence="7" id="KW-1185">Reference proteome</keyword>
<comment type="similarity">
    <text evidence="1">Belongs to the FGGY kinase family.</text>
</comment>
<accession>A0A6L2PHB1</accession>
<sequence>MAACLGLKWHDVCHVCVVTAVDTLVLPYSEPLLSNIMLIKTTKLHRYCDIVLQGQEYSVSLCHILGMALVAVAPDVEAKLGTPVPSYTNIGPVSKFYVERFGFNPQCRVIAFTGDNPASLIGMCLNRGDIAVSLGTSDTLFLCLSQPKVILDGHILSSPIDKDGYMALLCFKNGSLTRERIRDVCAEGSWKLFNELLNSTPRGNFGNIGLYYDTQEIMPCVKGDYRVNKANVELSKFSGKEIEVRALIEGQFLAKRAYAEDLGFTLSEDTRILATGGASNNLAILQVLADVFNSPVYTLEASNSAMLGSAYQAKYGLVHNNTSFAEMTRHLPPPILACEPTKDADEVLFILQWLPDTEPLLGVLLTRDKSGSRHTSPKAKPDTCHSQCMLHSENGNDVG</sequence>
<keyword evidence="3" id="KW-0418">Kinase</keyword>
<reference evidence="7" key="1">
    <citation type="submission" date="2020-01" db="EMBL/GenBank/DDBJ databases">
        <title>Draft genome sequence of the Termite Coptotermes fromosanus.</title>
        <authorList>
            <person name="Itakura S."/>
            <person name="Yosikawa Y."/>
            <person name="Umezawa K."/>
        </authorList>
    </citation>
    <scope>NUCLEOTIDE SEQUENCE [LARGE SCALE GENOMIC DNA]</scope>
</reference>
<dbReference type="InParanoid" id="A0A6L2PHB1"/>
<dbReference type="PANTHER" id="PTHR10196:SF57">
    <property type="entry name" value="XYLULOSE KINASE"/>
    <property type="match status" value="1"/>
</dbReference>
<keyword evidence="2" id="KW-0808">Transferase</keyword>
<evidence type="ECO:0000259" key="5">
    <source>
        <dbReference type="Pfam" id="PF02782"/>
    </source>
</evidence>
<dbReference type="GO" id="GO:0005829">
    <property type="term" value="C:cytosol"/>
    <property type="evidence" value="ECO:0007669"/>
    <property type="project" value="TreeGrafter"/>
</dbReference>
<name>A0A6L2PHB1_COPFO</name>
<proteinExistence type="inferred from homology"/>
<dbReference type="InterPro" id="IPR018485">
    <property type="entry name" value="FGGY_C"/>
</dbReference>
<feature type="domain" description="Carbohydrate kinase FGGY C-terminal" evidence="5">
    <location>
        <begin position="131"/>
        <end position="315"/>
    </location>
</feature>
<dbReference type="PANTHER" id="PTHR10196">
    <property type="entry name" value="SUGAR KINASE"/>
    <property type="match status" value="1"/>
</dbReference>
<dbReference type="FunCoup" id="A0A6L2PHB1">
    <property type="interactions" value="360"/>
</dbReference>
<organism evidence="6 7">
    <name type="scientific">Coptotermes formosanus</name>
    <name type="common">Formosan subterranean termite</name>
    <dbReference type="NCBI Taxonomy" id="36987"/>
    <lineage>
        <taxon>Eukaryota</taxon>
        <taxon>Metazoa</taxon>
        <taxon>Ecdysozoa</taxon>
        <taxon>Arthropoda</taxon>
        <taxon>Hexapoda</taxon>
        <taxon>Insecta</taxon>
        <taxon>Pterygota</taxon>
        <taxon>Neoptera</taxon>
        <taxon>Polyneoptera</taxon>
        <taxon>Dictyoptera</taxon>
        <taxon>Blattodea</taxon>
        <taxon>Blattoidea</taxon>
        <taxon>Termitoidae</taxon>
        <taxon>Rhinotermitidae</taxon>
        <taxon>Coptotermes</taxon>
    </lineage>
</organism>